<organism evidence="1 2">
    <name type="scientific">Pyronema omphalodes (strain CBS 100304)</name>
    <name type="common">Pyronema confluens</name>
    <dbReference type="NCBI Taxonomy" id="1076935"/>
    <lineage>
        <taxon>Eukaryota</taxon>
        <taxon>Fungi</taxon>
        <taxon>Dikarya</taxon>
        <taxon>Ascomycota</taxon>
        <taxon>Pezizomycotina</taxon>
        <taxon>Pezizomycetes</taxon>
        <taxon>Pezizales</taxon>
        <taxon>Pyronemataceae</taxon>
        <taxon>Pyronema</taxon>
    </lineage>
</organism>
<dbReference type="EMBL" id="HF935446">
    <property type="protein sequence ID" value="CCX09234.1"/>
    <property type="molecule type" value="Genomic_DNA"/>
</dbReference>
<evidence type="ECO:0000313" key="2">
    <source>
        <dbReference type="Proteomes" id="UP000018144"/>
    </source>
</evidence>
<sequence length="73" mass="8524">MAIHRKPTVKFSDSRTLGRLPVRIYGEQSFLSGFATSSDQRTRSYFPQRLIGTFFRFTAVEIRLGRYLHPTQK</sequence>
<dbReference type="Proteomes" id="UP000018144">
    <property type="component" value="Unassembled WGS sequence"/>
</dbReference>
<keyword evidence="2" id="KW-1185">Reference proteome</keyword>
<reference evidence="1 2" key="1">
    <citation type="journal article" date="2013" name="PLoS Genet.">
        <title>The genome and development-dependent transcriptomes of Pyronema confluens: a window into fungal evolution.</title>
        <authorList>
            <person name="Traeger S."/>
            <person name="Altegoer F."/>
            <person name="Freitag M."/>
            <person name="Gabaldon T."/>
            <person name="Kempken F."/>
            <person name="Kumar A."/>
            <person name="Marcet-Houben M."/>
            <person name="Poggeler S."/>
            <person name="Stajich J.E."/>
            <person name="Nowrousian M."/>
        </authorList>
    </citation>
    <scope>NUCLEOTIDE SEQUENCE [LARGE SCALE GENOMIC DNA]</scope>
    <source>
        <strain evidence="2">CBS 100304</strain>
        <tissue evidence="1">Vegetative mycelium</tissue>
    </source>
</reference>
<dbReference type="AlphaFoldDB" id="U4LDS6"/>
<evidence type="ECO:0000313" key="1">
    <source>
        <dbReference type="EMBL" id="CCX09234.1"/>
    </source>
</evidence>
<name>U4LDS6_PYROM</name>
<gene>
    <name evidence="1" type="ORF">PCON_08827</name>
</gene>
<accession>U4LDS6</accession>
<proteinExistence type="predicted"/>
<protein>
    <submittedName>
        <fullName evidence="1">Uncharacterized protein</fullName>
    </submittedName>
</protein>